<feature type="transmembrane region" description="Helical" evidence="16">
    <location>
        <begin position="421"/>
        <end position="438"/>
    </location>
</feature>
<protein>
    <submittedName>
        <fullName evidence="21">Neuronal acetylcholine receptor subunit alpha-7</fullName>
    </submittedName>
</protein>
<dbReference type="PRINTS" id="PR00254">
    <property type="entry name" value="NICOTINICR"/>
</dbReference>
<dbReference type="SUPFAM" id="SSF90112">
    <property type="entry name" value="Neurotransmitter-gated ion-channel transmembrane pore"/>
    <property type="match status" value="1"/>
</dbReference>
<feature type="signal peptide" evidence="17">
    <location>
        <begin position="1"/>
        <end position="31"/>
    </location>
</feature>
<dbReference type="CDD" id="cd18989">
    <property type="entry name" value="LGIC_ECD_cation"/>
    <property type="match status" value="1"/>
</dbReference>
<organism evidence="20 21">
    <name type="scientific">Drosophila hydei</name>
    <name type="common">Fruit fly</name>
    <dbReference type="NCBI Taxonomy" id="7224"/>
    <lineage>
        <taxon>Eukaryota</taxon>
        <taxon>Metazoa</taxon>
        <taxon>Ecdysozoa</taxon>
        <taxon>Arthropoda</taxon>
        <taxon>Hexapoda</taxon>
        <taxon>Insecta</taxon>
        <taxon>Pterygota</taxon>
        <taxon>Neoptera</taxon>
        <taxon>Endopterygota</taxon>
        <taxon>Diptera</taxon>
        <taxon>Brachycera</taxon>
        <taxon>Muscomorpha</taxon>
        <taxon>Ephydroidea</taxon>
        <taxon>Drosophilidae</taxon>
        <taxon>Drosophila</taxon>
    </lineage>
</organism>
<keyword evidence="9 16" id="KW-0472">Membrane</keyword>
<feature type="chain" id="PRO_5026903978" evidence="17">
    <location>
        <begin position="32"/>
        <end position="439"/>
    </location>
</feature>
<feature type="domain" description="Neurotransmitter-gated ion-channel ligand-binding" evidence="18">
    <location>
        <begin position="51"/>
        <end position="243"/>
    </location>
</feature>
<dbReference type="InterPro" id="IPR036719">
    <property type="entry name" value="Neuro-gated_channel_TM_sf"/>
</dbReference>
<evidence type="ECO:0000256" key="9">
    <source>
        <dbReference type="ARBA" id="ARBA00023136"/>
    </source>
</evidence>
<evidence type="ECO:0000256" key="2">
    <source>
        <dbReference type="ARBA" id="ARBA00009237"/>
    </source>
</evidence>
<name>A0A6J1LRJ9_DROHY</name>
<keyword evidence="7" id="KW-0770">Synapse</keyword>
<dbReference type="Proteomes" id="UP000504633">
    <property type="component" value="Unplaced"/>
</dbReference>
<keyword evidence="11 21" id="KW-0675">Receptor</keyword>
<evidence type="ECO:0000256" key="16">
    <source>
        <dbReference type="SAM" id="Phobius"/>
    </source>
</evidence>
<keyword evidence="8" id="KW-0406">Ion transport</keyword>
<keyword evidence="14" id="KW-0407">Ion channel</keyword>
<dbReference type="AlphaFoldDB" id="A0A6J1LRJ9"/>
<dbReference type="OMA" id="VWTPQIT"/>
<dbReference type="InterPro" id="IPR006029">
    <property type="entry name" value="Neurotrans-gated_channel_TM"/>
</dbReference>
<keyword evidence="12" id="KW-0325">Glycoprotein</keyword>
<dbReference type="OrthoDB" id="410315at2759"/>
<evidence type="ECO:0000256" key="12">
    <source>
        <dbReference type="ARBA" id="ARBA00023180"/>
    </source>
</evidence>
<dbReference type="PRINTS" id="PR00252">
    <property type="entry name" value="NRIONCHANNEL"/>
</dbReference>
<dbReference type="GO" id="GO:0004888">
    <property type="term" value="F:transmembrane signaling receptor activity"/>
    <property type="evidence" value="ECO:0007669"/>
    <property type="project" value="InterPro"/>
</dbReference>
<evidence type="ECO:0000256" key="14">
    <source>
        <dbReference type="ARBA" id="ARBA00023303"/>
    </source>
</evidence>
<dbReference type="FunFam" id="1.20.58.390:FF:000092">
    <property type="entry name" value="Nicotinic acetylcholine receptor subunit alpha10"/>
    <property type="match status" value="1"/>
</dbReference>
<dbReference type="InterPro" id="IPR006201">
    <property type="entry name" value="Neur_channel"/>
</dbReference>
<evidence type="ECO:0000313" key="20">
    <source>
        <dbReference type="Proteomes" id="UP000504633"/>
    </source>
</evidence>
<proteinExistence type="inferred from homology"/>
<dbReference type="InterPro" id="IPR006202">
    <property type="entry name" value="Neur_chan_lig-bd"/>
</dbReference>
<evidence type="ECO:0000256" key="11">
    <source>
        <dbReference type="ARBA" id="ARBA00023170"/>
    </source>
</evidence>
<evidence type="ECO:0000256" key="7">
    <source>
        <dbReference type="ARBA" id="ARBA00023018"/>
    </source>
</evidence>
<dbReference type="GO" id="GO:0045211">
    <property type="term" value="C:postsynaptic membrane"/>
    <property type="evidence" value="ECO:0007669"/>
    <property type="project" value="InterPro"/>
</dbReference>
<keyword evidence="4" id="KW-1003">Cell membrane</keyword>
<evidence type="ECO:0000259" key="18">
    <source>
        <dbReference type="Pfam" id="PF02931"/>
    </source>
</evidence>
<feature type="transmembrane region" description="Helical" evidence="16">
    <location>
        <begin position="306"/>
        <end position="332"/>
    </location>
</feature>
<evidence type="ECO:0000256" key="8">
    <source>
        <dbReference type="ARBA" id="ARBA00023065"/>
    </source>
</evidence>
<dbReference type="KEGG" id="dhe:111599105"/>
<dbReference type="SUPFAM" id="SSF63712">
    <property type="entry name" value="Nicotinic receptor ligand binding domain-like"/>
    <property type="match status" value="1"/>
</dbReference>
<keyword evidence="3" id="KW-0813">Transport</keyword>
<sequence length="439" mass="49316">MSTKIKTLISGRRLLLLMLVCLLVSVPSASCKPENIDAPDTKSANVSTLDRLQMNLFVNYDVNVQPTIQGKAANVSLGLSVNYIDIDELNGKITLHCWLNVQWVDEQRSWNIKQYDNITKLHIPDSKVWKPQIMIFNAAADEGNYPVSTQVILSNDGSFQWVPPAVYTAYCALNMLNWPYDQQICKLKIGTWSVSNLNAAYSKAINYDDRVQSSEWEIVSGRTRFVHQDYYSYVEFIFTTQRRSTMYTAVIFTPASCIVLLALATFWLPPKMGEKILLNGILILMIAAFLMYFAQLLPVLGGNTPLVVVFYSSSLLLISISTIIEVVVLYLATAQHKRRVPDLVKRLLNGKLGTCLLLSHFTNEAEQPARQSNGVPKEMDENLYDSVDDVTNPLDINPTGVPSARALQFDWMLLATAVDRICFICFSLVFIALSIVYAI</sequence>
<keyword evidence="5 16" id="KW-0812">Transmembrane</keyword>
<dbReference type="GeneID" id="111599105"/>
<reference evidence="21" key="1">
    <citation type="submission" date="2025-08" db="UniProtKB">
        <authorList>
            <consortium name="RefSeq"/>
        </authorList>
    </citation>
    <scope>IDENTIFICATION</scope>
    <source>
        <strain evidence="21">15085-1641.00</strain>
        <tissue evidence="21">Whole body</tissue>
    </source>
</reference>
<dbReference type="GO" id="GO:0022848">
    <property type="term" value="F:acetylcholine-gated monoatomic cation-selective channel activity"/>
    <property type="evidence" value="ECO:0007669"/>
    <property type="project" value="InterPro"/>
</dbReference>
<comment type="similarity">
    <text evidence="2">Belongs to the ligand-gated ion channel (TC 1.A.9) family. Acetylcholine receptor (TC 1.A.9.1) subfamily.</text>
</comment>
<dbReference type="Pfam" id="PF02931">
    <property type="entry name" value="Neur_chan_LBD"/>
    <property type="match status" value="1"/>
</dbReference>
<dbReference type="InterPro" id="IPR036734">
    <property type="entry name" value="Neur_chan_lig-bd_sf"/>
</dbReference>
<evidence type="ECO:0000259" key="19">
    <source>
        <dbReference type="Pfam" id="PF02932"/>
    </source>
</evidence>
<keyword evidence="10" id="KW-1015">Disulfide bond</keyword>
<evidence type="ECO:0000256" key="13">
    <source>
        <dbReference type="ARBA" id="ARBA00023286"/>
    </source>
</evidence>
<evidence type="ECO:0000256" key="15">
    <source>
        <dbReference type="ARBA" id="ARBA00034099"/>
    </source>
</evidence>
<feature type="transmembrane region" description="Helical" evidence="16">
    <location>
        <begin position="246"/>
        <end position="269"/>
    </location>
</feature>
<feature type="transmembrane region" description="Helical" evidence="16">
    <location>
        <begin position="276"/>
        <end position="294"/>
    </location>
</feature>
<dbReference type="InterPro" id="IPR038050">
    <property type="entry name" value="Neuro_actylchol_rec"/>
</dbReference>
<dbReference type="Pfam" id="PF02932">
    <property type="entry name" value="Neur_chan_memb"/>
    <property type="match status" value="1"/>
</dbReference>
<evidence type="ECO:0000256" key="17">
    <source>
        <dbReference type="SAM" id="SignalP"/>
    </source>
</evidence>
<evidence type="ECO:0000256" key="10">
    <source>
        <dbReference type="ARBA" id="ARBA00023157"/>
    </source>
</evidence>
<dbReference type="FunFam" id="2.70.170.10:FF:000028">
    <property type="entry name" value="AcetylCholine Receptor"/>
    <property type="match status" value="1"/>
</dbReference>
<evidence type="ECO:0000256" key="3">
    <source>
        <dbReference type="ARBA" id="ARBA00022448"/>
    </source>
</evidence>
<dbReference type="PANTHER" id="PTHR18945">
    <property type="entry name" value="NEUROTRANSMITTER GATED ION CHANNEL"/>
    <property type="match status" value="1"/>
</dbReference>
<dbReference type="InterPro" id="IPR002394">
    <property type="entry name" value="Nicotinic_acetylcholine_rcpt"/>
</dbReference>
<dbReference type="Gene3D" id="2.70.170.10">
    <property type="entry name" value="Neurotransmitter-gated ion-channel ligand-binding domain"/>
    <property type="match status" value="1"/>
</dbReference>
<keyword evidence="6 16" id="KW-1133">Transmembrane helix</keyword>
<feature type="domain" description="Neurotransmitter-gated ion-channel transmembrane" evidence="19">
    <location>
        <begin position="252"/>
        <end position="380"/>
    </location>
</feature>
<evidence type="ECO:0000256" key="1">
    <source>
        <dbReference type="ARBA" id="ARBA00003328"/>
    </source>
</evidence>
<dbReference type="CTD" id="33228"/>
<keyword evidence="20" id="KW-1185">Reference proteome</keyword>
<evidence type="ECO:0000256" key="5">
    <source>
        <dbReference type="ARBA" id="ARBA00022692"/>
    </source>
</evidence>
<keyword evidence="17" id="KW-0732">Signal</keyword>
<evidence type="ECO:0000313" key="21">
    <source>
        <dbReference type="RefSeq" id="XP_023170424.2"/>
    </source>
</evidence>
<accession>A0A6J1LRJ9</accession>
<dbReference type="Gene3D" id="1.20.58.390">
    <property type="entry name" value="Neurotransmitter-gated ion-channel transmembrane domain"/>
    <property type="match status" value="1"/>
</dbReference>
<evidence type="ECO:0000256" key="4">
    <source>
        <dbReference type="ARBA" id="ARBA00022475"/>
    </source>
</evidence>
<comment type="subcellular location">
    <subcellularLocation>
        <location evidence="15">Synaptic cell membrane</location>
        <topology evidence="15">Multi-pass membrane protein</topology>
    </subcellularLocation>
</comment>
<evidence type="ECO:0000256" key="6">
    <source>
        <dbReference type="ARBA" id="ARBA00022989"/>
    </source>
</evidence>
<dbReference type="RefSeq" id="XP_023170424.2">
    <property type="nucleotide sequence ID" value="XM_023314656.2"/>
</dbReference>
<gene>
    <name evidence="21" type="primary">LOC111599105</name>
</gene>
<comment type="function">
    <text evidence="1">After binding acetylcholine, the AChR responds by an extensive change in conformation that affects all subunits and leads to opening of an ion-conducting channel across the plasma membrane.</text>
</comment>
<keyword evidence="13" id="KW-1071">Ligand-gated ion channel</keyword>